<dbReference type="Proteomes" id="UP000191987">
    <property type="component" value="Unassembled WGS sequence"/>
</dbReference>
<protein>
    <submittedName>
        <fullName evidence="1">Uncharacterized protein</fullName>
    </submittedName>
</protein>
<accession>A0A1S7S219</accession>
<dbReference type="AlphaFoldDB" id="A0A1S7S219"/>
<gene>
    <name evidence="1" type="ORF">AGR7C_pAt0021</name>
</gene>
<organism evidence="1 2">
    <name type="scientific">Agrobacterium deltaense Zutra 3/1</name>
    <dbReference type="NCBI Taxonomy" id="1183427"/>
    <lineage>
        <taxon>Bacteria</taxon>
        <taxon>Pseudomonadati</taxon>
        <taxon>Pseudomonadota</taxon>
        <taxon>Alphaproteobacteria</taxon>
        <taxon>Hyphomicrobiales</taxon>
        <taxon>Rhizobiaceae</taxon>
        <taxon>Rhizobium/Agrobacterium group</taxon>
        <taxon>Agrobacterium</taxon>
    </lineage>
</organism>
<name>A0A1S7S219_9HYPH</name>
<reference evidence="1 2" key="1">
    <citation type="submission" date="2016-01" db="EMBL/GenBank/DDBJ databases">
        <authorList>
            <person name="Oliw E.H."/>
        </authorList>
    </citation>
    <scope>NUCLEOTIDE SEQUENCE [LARGE SCALE GENOMIC DNA]</scope>
    <source>
        <strain evidence="1 2">Zutra 3-1</strain>
    </source>
</reference>
<evidence type="ECO:0000313" key="2">
    <source>
        <dbReference type="Proteomes" id="UP000191987"/>
    </source>
</evidence>
<dbReference type="EMBL" id="FBWG01000049">
    <property type="protein sequence ID" value="CUX61189.1"/>
    <property type="molecule type" value="Genomic_DNA"/>
</dbReference>
<proteinExistence type="predicted"/>
<evidence type="ECO:0000313" key="1">
    <source>
        <dbReference type="EMBL" id="CUX61189.1"/>
    </source>
</evidence>
<sequence length="73" mass="8179">MKCATVADLPTGGGNDNLPLKPTGILVPQRDHSATLADLPQWYVLGAQCWRCAEQYPYWHMFKYGQSTDRQPA</sequence>